<sequence length="425" mass="48490">MAHLPPGYKFIPTKVELINYYLKRKINGEPFDHPSLPKIFEDDIYRAHPRDIIRFAKESTFQDGLDDGSMGPGVYFFTTLKSSTKKGKKNKSRHVANSGTWEQQSTEIVEVEDECGDKRSVIGVYKYFKFKPVVSTPDQWRMHEYSILEKSDRVLCQIVEKVSNNIKTNEATQTTQTRLPSNNGAGTSATRVNLSNISDNNMTNGHQLPLSIVSDNNELVNQDNSVLDRFIKNDTYNPNISSSSCIEASSLGYPIAVNNPTIRYPNRGIDTRNRSYHEMAGSSTYPVTMNFHTGHTLEQHYKHDLVRQFYLRDIIIDNNHLLNNVGYTNMVQITKSDTNYTHLNQEPYNSTENRDVANFDTKSGRQLCGEHVVEPSLPRYDLSVISSGNVAQMNWDVSNVDDMLSKDDGYINPSNLLHLHRLRRR</sequence>
<dbReference type="GO" id="GO:0003677">
    <property type="term" value="F:DNA binding"/>
    <property type="evidence" value="ECO:0007669"/>
    <property type="project" value="UniProtKB-KW"/>
</dbReference>
<gene>
    <name evidence="6" type="ORF">RND81_09G037900</name>
</gene>
<dbReference type="PANTHER" id="PTHR31719:SF43">
    <property type="entry name" value="NAC TRANSCRIPTION FACTOR 56"/>
    <property type="match status" value="1"/>
</dbReference>
<dbReference type="AlphaFoldDB" id="A0AAW1IH84"/>
<feature type="domain" description="NAC" evidence="5">
    <location>
        <begin position="4"/>
        <end position="165"/>
    </location>
</feature>
<dbReference type="EMBL" id="JBDFQZ010000009">
    <property type="protein sequence ID" value="KAK9689140.1"/>
    <property type="molecule type" value="Genomic_DNA"/>
</dbReference>
<reference evidence="6" key="1">
    <citation type="submission" date="2024-03" db="EMBL/GenBank/DDBJ databases">
        <title>WGS assembly of Saponaria officinalis var. Norfolk2.</title>
        <authorList>
            <person name="Jenkins J."/>
            <person name="Shu S."/>
            <person name="Grimwood J."/>
            <person name="Barry K."/>
            <person name="Goodstein D."/>
            <person name="Schmutz J."/>
            <person name="Leebens-Mack J."/>
            <person name="Osbourn A."/>
        </authorList>
    </citation>
    <scope>NUCLEOTIDE SEQUENCE [LARGE SCALE GENOMIC DNA]</scope>
    <source>
        <strain evidence="6">JIC</strain>
    </source>
</reference>
<organism evidence="6 7">
    <name type="scientific">Saponaria officinalis</name>
    <name type="common">Common soapwort</name>
    <name type="synonym">Lychnis saponaria</name>
    <dbReference type="NCBI Taxonomy" id="3572"/>
    <lineage>
        <taxon>Eukaryota</taxon>
        <taxon>Viridiplantae</taxon>
        <taxon>Streptophyta</taxon>
        <taxon>Embryophyta</taxon>
        <taxon>Tracheophyta</taxon>
        <taxon>Spermatophyta</taxon>
        <taxon>Magnoliopsida</taxon>
        <taxon>eudicotyledons</taxon>
        <taxon>Gunneridae</taxon>
        <taxon>Pentapetalae</taxon>
        <taxon>Caryophyllales</taxon>
        <taxon>Caryophyllaceae</taxon>
        <taxon>Caryophylleae</taxon>
        <taxon>Saponaria</taxon>
    </lineage>
</organism>
<dbReference type="Pfam" id="PF02365">
    <property type="entry name" value="NAM"/>
    <property type="match status" value="1"/>
</dbReference>
<evidence type="ECO:0000256" key="1">
    <source>
        <dbReference type="ARBA" id="ARBA00023015"/>
    </source>
</evidence>
<proteinExistence type="predicted"/>
<evidence type="ECO:0000313" key="6">
    <source>
        <dbReference type="EMBL" id="KAK9689140.1"/>
    </source>
</evidence>
<evidence type="ECO:0000313" key="7">
    <source>
        <dbReference type="Proteomes" id="UP001443914"/>
    </source>
</evidence>
<keyword evidence="2" id="KW-0238">DNA-binding</keyword>
<keyword evidence="1" id="KW-0805">Transcription regulation</keyword>
<evidence type="ECO:0000256" key="4">
    <source>
        <dbReference type="ARBA" id="ARBA00023242"/>
    </source>
</evidence>
<name>A0AAW1IH84_SAPOF</name>
<dbReference type="InterPro" id="IPR003441">
    <property type="entry name" value="NAC-dom"/>
</dbReference>
<accession>A0AAW1IH84</accession>
<dbReference type="GO" id="GO:0006355">
    <property type="term" value="P:regulation of DNA-templated transcription"/>
    <property type="evidence" value="ECO:0007669"/>
    <property type="project" value="InterPro"/>
</dbReference>
<protein>
    <recommendedName>
        <fullName evidence="5">NAC domain-containing protein</fullName>
    </recommendedName>
</protein>
<evidence type="ECO:0000256" key="3">
    <source>
        <dbReference type="ARBA" id="ARBA00023163"/>
    </source>
</evidence>
<comment type="caution">
    <text evidence="6">The sequence shown here is derived from an EMBL/GenBank/DDBJ whole genome shotgun (WGS) entry which is preliminary data.</text>
</comment>
<dbReference type="PANTHER" id="PTHR31719">
    <property type="entry name" value="NAC TRANSCRIPTION FACTOR 56"/>
    <property type="match status" value="1"/>
</dbReference>
<dbReference type="Gene3D" id="2.170.150.80">
    <property type="entry name" value="NAC domain"/>
    <property type="match status" value="1"/>
</dbReference>
<dbReference type="Proteomes" id="UP001443914">
    <property type="component" value="Unassembled WGS sequence"/>
</dbReference>
<dbReference type="InterPro" id="IPR036093">
    <property type="entry name" value="NAC_dom_sf"/>
</dbReference>
<dbReference type="PROSITE" id="PS51005">
    <property type="entry name" value="NAC"/>
    <property type="match status" value="1"/>
</dbReference>
<evidence type="ECO:0000259" key="5">
    <source>
        <dbReference type="PROSITE" id="PS51005"/>
    </source>
</evidence>
<keyword evidence="3" id="KW-0804">Transcription</keyword>
<evidence type="ECO:0000256" key="2">
    <source>
        <dbReference type="ARBA" id="ARBA00023125"/>
    </source>
</evidence>
<keyword evidence="7" id="KW-1185">Reference proteome</keyword>
<dbReference type="SUPFAM" id="SSF101941">
    <property type="entry name" value="NAC domain"/>
    <property type="match status" value="1"/>
</dbReference>
<keyword evidence="4" id="KW-0539">Nucleus</keyword>